<accession>A0ABU8S6F6</accession>
<dbReference type="RefSeq" id="WP_339965438.1">
    <property type="nucleotide sequence ID" value="NZ_JBBHJY010000002.1"/>
</dbReference>
<dbReference type="Pfam" id="PF13193">
    <property type="entry name" value="AMP-binding_C"/>
    <property type="match status" value="1"/>
</dbReference>
<organism evidence="3 4">
    <name type="scientific">Novosphingobium aquae</name>
    <dbReference type="NCBI Taxonomy" id="3133435"/>
    <lineage>
        <taxon>Bacteria</taxon>
        <taxon>Pseudomonadati</taxon>
        <taxon>Pseudomonadota</taxon>
        <taxon>Alphaproteobacteria</taxon>
        <taxon>Sphingomonadales</taxon>
        <taxon>Sphingomonadaceae</taxon>
        <taxon>Novosphingobium</taxon>
    </lineage>
</organism>
<dbReference type="Gene3D" id="3.30.300.30">
    <property type="match status" value="1"/>
</dbReference>
<sequence length="525" mass="58305">MKVNFTRMMRQIVRSHGALEALVNVERGRRYTYSQLHQLTNRIVNMMRGKLGLVRGTSYIYLLENDNLSLLHAWTILKGDAAAVLTNLHDTYDEHLWQMDWIGPKVAFVEAGLVDRYYDAMCARGIAIVTMDPLPTPRDGVAYFWDLLEGVAETDPDVENDAHDDVLIYRFTGGTTGRGKCAQYTTDIWLACRDAFYIEDENPFRVGARSLQIAPLSHGAALTVLPLMFRGGCLVTHNLPDLVSWCRTVEQERITTATLVPTMLYRLLELAEAAQYDLSSLGFIYYGAAPMSAAKLTQLQARFGNIFIQVYGATECFQSISTLARAQHLPEPDGSMPHLSSAGRISAAVEVRIVDDGGNDLPDGATGEVWMRARTTIPGYYKNPEGTASEFENGFWKSGDLGYRDAEGFLFIVDRKKDMIITGGFNVYAIEVEGALDSHPDVTMSAVVGIPHPEWGEAIHAEVVVISGSSVSEADLIEHARARLSRHKAPKSISFVEALPLSAAHKVLRRVVREKYWKDQASRVA</sequence>
<keyword evidence="4" id="KW-1185">Reference proteome</keyword>
<dbReference type="InterPro" id="IPR025110">
    <property type="entry name" value="AMP-bd_C"/>
</dbReference>
<dbReference type="PANTHER" id="PTHR24096:SF267">
    <property type="entry name" value="MALONATE--COA LIGASE ACSF3, MITOCHONDRIAL"/>
    <property type="match status" value="1"/>
</dbReference>
<dbReference type="PANTHER" id="PTHR24096">
    <property type="entry name" value="LONG-CHAIN-FATTY-ACID--COA LIGASE"/>
    <property type="match status" value="1"/>
</dbReference>
<evidence type="ECO:0000259" key="1">
    <source>
        <dbReference type="Pfam" id="PF00501"/>
    </source>
</evidence>
<dbReference type="SUPFAM" id="SSF56801">
    <property type="entry name" value="Acetyl-CoA synthetase-like"/>
    <property type="match status" value="1"/>
</dbReference>
<dbReference type="InterPro" id="IPR045851">
    <property type="entry name" value="AMP-bd_C_sf"/>
</dbReference>
<dbReference type="Proteomes" id="UP001379235">
    <property type="component" value="Unassembled WGS sequence"/>
</dbReference>
<dbReference type="EMBL" id="JBBHJY010000002">
    <property type="protein sequence ID" value="MEJ6009395.1"/>
    <property type="molecule type" value="Genomic_DNA"/>
</dbReference>
<evidence type="ECO:0000313" key="4">
    <source>
        <dbReference type="Proteomes" id="UP001379235"/>
    </source>
</evidence>
<comment type="caution">
    <text evidence="3">The sequence shown here is derived from an EMBL/GenBank/DDBJ whole genome shotgun (WGS) entry which is preliminary data.</text>
</comment>
<gene>
    <name evidence="3" type="ORF">WG900_05630</name>
</gene>
<dbReference type="InterPro" id="IPR042099">
    <property type="entry name" value="ANL_N_sf"/>
</dbReference>
<reference evidence="3 4" key="1">
    <citation type="submission" date="2024-03" db="EMBL/GenBank/DDBJ databases">
        <authorList>
            <person name="Jo J.-H."/>
        </authorList>
    </citation>
    <scope>NUCLEOTIDE SEQUENCE [LARGE SCALE GENOMIC DNA]</scope>
    <source>
        <strain evidence="3 4">AS3R-12</strain>
    </source>
</reference>
<evidence type="ECO:0000259" key="2">
    <source>
        <dbReference type="Pfam" id="PF13193"/>
    </source>
</evidence>
<feature type="domain" description="AMP-binding enzyme C-terminal" evidence="2">
    <location>
        <begin position="431"/>
        <end position="506"/>
    </location>
</feature>
<protein>
    <submittedName>
        <fullName evidence="3">AMP-binding protein</fullName>
    </submittedName>
</protein>
<dbReference type="InterPro" id="IPR000873">
    <property type="entry name" value="AMP-dep_synth/lig_dom"/>
</dbReference>
<feature type="domain" description="AMP-dependent synthetase/ligase" evidence="1">
    <location>
        <begin position="13"/>
        <end position="381"/>
    </location>
</feature>
<evidence type="ECO:0000313" key="3">
    <source>
        <dbReference type="EMBL" id="MEJ6009395.1"/>
    </source>
</evidence>
<proteinExistence type="predicted"/>
<dbReference type="Gene3D" id="3.40.50.12780">
    <property type="entry name" value="N-terminal domain of ligase-like"/>
    <property type="match status" value="1"/>
</dbReference>
<name>A0ABU8S6F6_9SPHN</name>
<dbReference type="Pfam" id="PF00501">
    <property type="entry name" value="AMP-binding"/>
    <property type="match status" value="1"/>
</dbReference>